<accession>A0A075ATK2</accession>
<protein>
    <submittedName>
        <fullName evidence="1">Uncharacterized protein</fullName>
    </submittedName>
</protein>
<keyword evidence="2" id="KW-1185">Reference proteome</keyword>
<dbReference type="EMBL" id="KE561054">
    <property type="protein sequence ID" value="EPZ33505.1"/>
    <property type="molecule type" value="Genomic_DNA"/>
</dbReference>
<name>A0A075ATK2_ROZAC</name>
<dbReference type="AlphaFoldDB" id="A0A075ATK2"/>
<sequence>MSYFKSSKVSVHNSDLMVELLEEYFAYFIVCGNECRLSVLNSPLVVDIFSVHVHQMMASDMILFLLAAVSEFWLHIEDAALRPPRLMHSVKLFIQHLIQLDFNDMIPGSATLKACLYQYFVVAFEHADDVEFPLLTWATYAFPANLSQEYIHMNFVFYSVITQRIFVHFIKQCEKLTSSKKNPNDLLSLMAKLLHILSSNEAVVDSIRIMEDFACQPGNEISNQISQFEGSAFYYKRFFANEECELDMETIELSSSLIKKSIPLFAESEKGFLTQQGKNQLKLGARKCSNKDLVPRYNAEKLIIQTHEIAILAQFLYSLSEEINGRVKSKIRLNLWTLESSK</sequence>
<dbReference type="Proteomes" id="UP000030755">
    <property type="component" value="Unassembled WGS sequence"/>
</dbReference>
<dbReference type="HOGENOM" id="CLU_811706_0_0_1"/>
<proteinExistence type="predicted"/>
<evidence type="ECO:0000313" key="1">
    <source>
        <dbReference type="EMBL" id="EPZ33505.1"/>
    </source>
</evidence>
<reference evidence="1 2" key="1">
    <citation type="journal article" date="2013" name="Curr. Biol.">
        <title>Shared signatures of parasitism and phylogenomics unite Cryptomycota and microsporidia.</title>
        <authorList>
            <person name="James T.Y."/>
            <person name="Pelin A."/>
            <person name="Bonen L."/>
            <person name="Ahrendt S."/>
            <person name="Sain D."/>
            <person name="Corradi N."/>
            <person name="Stajich J.E."/>
        </authorList>
    </citation>
    <scope>NUCLEOTIDE SEQUENCE [LARGE SCALE GENOMIC DNA]</scope>
    <source>
        <strain evidence="1 2">CSF55</strain>
    </source>
</reference>
<evidence type="ECO:0000313" key="2">
    <source>
        <dbReference type="Proteomes" id="UP000030755"/>
    </source>
</evidence>
<gene>
    <name evidence="1" type="ORF">O9G_001256</name>
</gene>
<organism evidence="1 2">
    <name type="scientific">Rozella allomycis (strain CSF55)</name>
    <dbReference type="NCBI Taxonomy" id="988480"/>
    <lineage>
        <taxon>Eukaryota</taxon>
        <taxon>Fungi</taxon>
        <taxon>Fungi incertae sedis</taxon>
        <taxon>Cryptomycota</taxon>
        <taxon>Cryptomycota incertae sedis</taxon>
        <taxon>Rozella</taxon>
    </lineage>
</organism>